<gene>
    <name evidence="5" type="ORF">AABB31_00665</name>
</gene>
<dbReference type="Gene3D" id="1.10.45.10">
    <property type="entry name" value="Vanillyl-alcohol Oxidase, Chain A, domain 4"/>
    <property type="match status" value="1"/>
</dbReference>
<dbReference type="GO" id="GO:0003885">
    <property type="term" value="F:D-arabinono-1,4-lactone oxidase activity"/>
    <property type="evidence" value="ECO:0007669"/>
    <property type="project" value="InterPro"/>
</dbReference>
<dbReference type="SUPFAM" id="SSF56176">
    <property type="entry name" value="FAD-binding/transporter-associated domain-like"/>
    <property type="match status" value="1"/>
</dbReference>
<dbReference type="PANTHER" id="PTHR43762">
    <property type="entry name" value="L-GULONOLACTONE OXIDASE"/>
    <property type="match status" value="1"/>
</dbReference>
<keyword evidence="5" id="KW-0614">Plasmid</keyword>
<dbReference type="InterPro" id="IPR006094">
    <property type="entry name" value="Oxid_FAD_bind_N"/>
</dbReference>
<evidence type="ECO:0000256" key="2">
    <source>
        <dbReference type="ARBA" id="ARBA00022827"/>
    </source>
</evidence>
<dbReference type="NCBIfam" id="TIGR01679">
    <property type="entry name" value="bact_FAD_ox"/>
    <property type="match status" value="1"/>
</dbReference>
<dbReference type="Pfam" id="PF10518">
    <property type="entry name" value="TAT_signal"/>
    <property type="match status" value="1"/>
</dbReference>
<evidence type="ECO:0000259" key="4">
    <source>
        <dbReference type="PROSITE" id="PS51387"/>
    </source>
</evidence>
<dbReference type="Gene3D" id="3.30.465.10">
    <property type="match status" value="1"/>
</dbReference>
<dbReference type="RefSeq" id="WP_373634768.1">
    <property type="nucleotide sequence ID" value="NZ_CP151764.2"/>
</dbReference>
<dbReference type="KEGG" id="yrh:AABB31_00665"/>
<dbReference type="Gene3D" id="3.30.43.10">
    <property type="entry name" value="Uridine Diphospho-n-acetylenolpyruvylglucosamine Reductase, domain 2"/>
    <property type="match status" value="1"/>
</dbReference>
<feature type="domain" description="FAD-binding PCMH-type" evidence="4">
    <location>
        <begin position="56"/>
        <end position="224"/>
    </location>
</feature>
<dbReference type="Pfam" id="PF01565">
    <property type="entry name" value="FAD_binding_4"/>
    <property type="match status" value="1"/>
</dbReference>
<organism evidence="5 6">
    <name type="scientific">Yoonia rhodophyticola</name>
    <dbReference type="NCBI Taxonomy" id="3137370"/>
    <lineage>
        <taxon>Bacteria</taxon>
        <taxon>Pseudomonadati</taxon>
        <taxon>Pseudomonadota</taxon>
        <taxon>Alphaproteobacteria</taxon>
        <taxon>Rhodobacterales</taxon>
        <taxon>Paracoccaceae</taxon>
        <taxon>Yoonia</taxon>
    </lineage>
</organism>
<dbReference type="Pfam" id="PF04030">
    <property type="entry name" value="ALO"/>
    <property type="match status" value="1"/>
</dbReference>
<dbReference type="NCBIfam" id="TIGR01409">
    <property type="entry name" value="TAT_signal_seq"/>
    <property type="match status" value="1"/>
</dbReference>
<dbReference type="PANTHER" id="PTHR43762:SF1">
    <property type="entry name" value="D-ARABINONO-1,4-LACTONE OXIDASE"/>
    <property type="match status" value="1"/>
</dbReference>
<name>A0AAN0MA90_9RHOB</name>
<dbReference type="InterPro" id="IPR019546">
    <property type="entry name" value="TAT_signal_bac_arc"/>
</dbReference>
<dbReference type="InterPro" id="IPR016169">
    <property type="entry name" value="FAD-bd_PCMH_sub2"/>
</dbReference>
<keyword evidence="2" id="KW-0274">FAD</keyword>
<dbReference type="PROSITE" id="PS51387">
    <property type="entry name" value="FAD_PCMH"/>
    <property type="match status" value="1"/>
</dbReference>
<evidence type="ECO:0000313" key="6">
    <source>
        <dbReference type="Proteomes" id="UP001470809"/>
    </source>
</evidence>
<keyword evidence="6" id="KW-1185">Reference proteome</keyword>
<dbReference type="InterPro" id="IPR016167">
    <property type="entry name" value="FAD-bd_PCMH_sub1"/>
</dbReference>
<keyword evidence="3" id="KW-0560">Oxidoreductase</keyword>
<reference evidence="6" key="1">
    <citation type="submission" date="2024-04" db="EMBL/GenBank/DDBJ databases">
        <title>Phylogenomic analyses of a clade within the roseobacter group suggest taxonomic reassignments of species of the genera Aestuariivita, Citreicella, Loktanella, Nautella, Pelagibaca, Ruegeria, Thalassobius, Thiobacimonas and Tropicibacter, and the proposal o.</title>
        <authorList>
            <person name="Jeon C.O."/>
        </authorList>
    </citation>
    <scope>NUCLEOTIDE SEQUENCE [LARGE SCALE GENOMIC DNA]</scope>
    <source>
        <strain evidence="6">SS1-5</strain>
        <plasmid evidence="6">pSS1-5</plasmid>
    </source>
</reference>
<dbReference type="InterPro" id="IPR016166">
    <property type="entry name" value="FAD-bd_PCMH"/>
</dbReference>
<dbReference type="InterPro" id="IPR007173">
    <property type="entry name" value="ALO_C"/>
</dbReference>
<dbReference type="InterPro" id="IPR010031">
    <property type="entry name" value="FAD_lactone_oxidase-like"/>
</dbReference>
<evidence type="ECO:0000256" key="1">
    <source>
        <dbReference type="ARBA" id="ARBA00022630"/>
    </source>
</evidence>
<dbReference type="Proteomes" id="UP001470809">
    <property type="component" value="Plasmid pSS1-5"/>
</dbReference>
<evidence type="ECO:0000256" key="3">
    <source>
        <dbReference type="ARBA" id="ARBA00023002"/>
    </source>
</evidence>
<protein>
    <submittedName>
        <fullName evidence="5">D-arabinono-1,4-lactone oxidase</fullName>
    </submittedName>
</protein>
<geneLocation type="plasmid" evidence="5 6">
    <name>pSS1-5</name>
</geneLocation>
<evidence type="ECO:0000313" key="5">
    <source>
        <dbReference type="EMBL" id="WZU65662.2"/>
    </source>
</evidence>
<dbReference type="PIRSF" id="PIRSF000136">
    <property type="entry name" value="LGO_GLO"/>
    <property type="match status" value="1"/>
</dbReference>
<dbReference type="InterPro" id="IPR016171">
    <property type="entry name" value="Vanillyl_alc_oxidase_C-sub2"/>
</dbReference>
<dbReference type="Gene3D" id="3.30.70.2520">
    <property type="match status" value="1"/>
</dbReference>
<dbReference type="InterPro" id="IPR036318">
    <property type="entry name" value="FAD-bd_PCMH-like_sf"/>
</dbReference>
<keyword evidence="1" id="KW-0285">Flavoprotein</keyword>
<accession>A0AAN0MA90</accession>
<reference evidence="5 6" key="2">
    <citation type="submission" date="2024-08" db="EMBL/GenBank/DDBJ databases">
        <title>Phylogenomic analyses of a clade within the roseobacter group suggest taxonomic reassignments of species of the genera Aestuariivita, Citreicella, Loktanella, Nautella, Pelagibaca, Ruegeria, Thalassobius, Thiobacimonas and Tropicibacter, and the proposal o.</title>
        <authorList>
            <person name="Jeon C.O."/>
        </authorList>
    </citation>
    <scope>NUCLEOTIDE SEQUENCE [LARGE SCALE GENOMIC DNA]</scope>
    <source>
        <strain evidence="5 6">SS1-5</strain>
        <plasmid evidence="5 6">pSS1-5</plasmid>
    </source>
</reference>
<dbReference type="AlphaFoldDB" id="A0AAN0MA90"/>
<dbReference type="GO" id="GO:0016020">
    <property type="term" value="C:membrane"/>
    <property type="evidence" value="ECO:0007669"/>
    <property type="project" value="InterPro"/>
</dbReference>
<sequence>MSRRTVLKTSAAVGVAAAIPGVPYVRWSTHDRERTEYQESAQRLNDPAKWHNWSGVESATPEAITVPENEAELADLLANGGGKIRPVGTGHSFTGLVPTNGKIVDLAKFAGLVETDPEQMTARIWAGTRLRRGAGLLAEKGLGLHNLPDIDVQTFAGSFSTATHGTGANLPAIHDHVIGMRLVTPSGDVRDLTATNDPDLFAAAKVSLGALGIITQYTLQLRENYNLNRKLYIRPMADIFDGAEEKFSAHRHYEFFYGPSSPLGLEVVHDEYQGEPYGLTETEDSNELLDALEGIRNHLGWFPWLRRQTVNALFPQGEMEDVGDQYWRMLTSSRPFKFNEMEYHLPAEDGIKAAREIAVILDSNPNNFYPMEVRKIAEDDAWLSPFNGGPRVSIAVHAAHTESYAHFFKDIEPVFQKYGGRPHWGKLHSLTATDLKALYPRFDDFIALRQELDPTGRMLNPHLSALFEDQTS</sequence>
<dbReference type="EMBL" id="CP151764">
    <property type="protein sequence ID" value="WZU65662.2"/>
    <property type="molecule type" value="Genomic_DNA"/>
</dbReference>
<proteinExistence type="predicted"/>
<dbReference type="GO" id="GO:0071949">
    <property type="term" value="F:FAD binding"/>
    <property type="evidence" value="ECO:0007669"/>
    <property type="project" value="InterPro"/>
</dbReference>